<accession>A0A543KIL9</accession>
<dbReference type="EMBL" id="VFPT01000001">
    <property type="protein sequence ID" value="TQM94897.1"/>
    <property type="molecule type" value="Genomic_DNA"/>
</dbReference>
<sequence length="170" mass="18842">MNKAPLIQQRIPVTSPALYLSGIQALNLRENGIDDPTGDWHFVNAFFTYADQPQDVPLYGAGGAWIDTHESLGARGIRDLSAIVCKQELVAPEGPVWVANFYRAIADIVALDARAQRSPGMASVSTINQWLDTPEEIAHLKQDYLTPLAAQFQGDSAAWMARFLEEVRYR</sequence>
<gene>
    <name evidence="1" type="ORF">BD293_3588</name>
</gene>
<protein>
    <submittedName>
        <fullName evidence="1">Uncharacterized protein</fullName>
    </submittedName>
</protein>
<dbReference type="Proteomes" id="UP000320582">
    <property type="component" value="Unassembled WGS sequence"/>
</dbReference>
<reference evidence="1 2" key="1">
    <citation type="submission" date="2019-06" db="EMBL/GenBank/DDBJ databases">
        <title>Genomic Encyclopedia of Archaeal and Bacterial Type Strains, Phase II (KMG-II): from individual species to whole genera.</title>
        <authorList>
            <person name="Goeker M."/>
        </authorList>
    </citation>
    <scope>NUCLEOTIDE SEQUENCE [LARGE SCALE GENOMIC DNA]</scope>
    <source>
        <strain evidence="1 2">DSM 18423</strain>
    </source>
</reference>
<name>A0A543KIL9_9RHOB</name>
<evidence type="ECO:0000313" key="1">
    <source>
        <dbReference type="EMBL" id="TQM94897.1"/>
    </source>
</evidence>
<dbReference type="AlphaFoldDB" id="A0A543KIL9"/>
<dbReference type="RefSeq" id="WP_142083993.1">
    <property type="nucleotide sequence ID" value="NZ_VFPT01000001.1"/>
</dbReference>
<dbReference type="OrthoDB" id="9154115at2"/>
<organism evidence="1 2">
    <name type="scientific">Roseinatronobacter monicus</name>
    <dbReference type="NCBI Taxonomy" id="393481"/>
    <lineage>
        <taxon>Bacteria</taxon>
        <taxon>Pseudomonadati</taxon>
        <taxon>Pseudomonadota</taxon>
        <taxon>Alphaproteobacteria</taxon>
        <taxon>Rhodobacterales</taxon>
        <taxon>Paracoccaceae</taxon>
        <taxon>Roseinatronobacter</taxon>
    </lineage>
</organism>
<comment type="caution">
    <text evidence="1">The sequence shown here is derived from an EMBL/GenBank/DDBJ whole genome shotgun (WGS) entry which is preliminary data.</text>
</comment>
<proteinExistence type="predicted"/>
<evidence type="ECO:0000313" key="2">
    <source>
        <dbReference type="Proteomes" id="UP000320582"/>
    </source>
</evidence>
<keyword evidence="2" id="KW-1185">Reference proteome</keyword>